<dbReference type="GO" id="GO:0050660">
    <property type="term" value="F:flavin adenine dinucleotide binding"/>
    <property type="evidence" value="ECO:0000318"/>
    <property type="project" value="GO_Central"/>
</dbReference>
<evidence type="ECO:0000256" key="3">
    <source>
        <dbReference type="ARBA" id="ARBA00004496"/>
    </source>
</evidence>
<evidence type="ECO:0000256" key="2">
    <source>
        <dbReference type="ARBA" id="ARBA00001974"/>
    </source>
</evidence>
<keyword evidence="5 10" id="KW-0285">Flavoprotein</keyword>
<dbReference type="HAMAP" id="MF_03178">
    <property type="entry name" value="NDOR1"/>
    <property type="match status" value="1"/>
</dbReference>
<dbReference type="PROSITE" id="PS51384">
    <property type="entry name" value="FAD_FR"/>
    <property type="match status" value="1"/>
</dbReference>
<dbReference type="Pfam" id="PF00258">
    <property type="entry name" value="Flavodoxin_1"/>
    <property type="match status" value="1"/>
</dbReference>
<feature type="binding site" evidence="10">
    <location>
        <position position="831"/>
    </location>
    <ligand>
        <name>NADP(+)</name>
        <dbReference type="ChEBI" id="CHEBI:58349"/>
    </ligand>
</feature>
<evidence type="ECO:0000256" key="10">
    <source>
        <dbReference type="HAMAP-Rule" id="MF_03178"/>
    </source>
</evidence>
<evidence type="ECO:0000256" key="7">
    <source>
        <dbReference type="ARBA" id="ARBA00022827"/>
    </source>
</evidence>
<dbReference type="OrthoDB" id="1856718at2759"/>
<dbReference type="Gene3D" id="1.20.990.10">
    <property type="entry name" value="NADPH-cytochrome p450 Reductase, Chain A, domain 3"/>
    <property type="match status" value="1"/>
</dbReference>
<comment type="cofactor">
    <cofactor evidence="2 10">
        <name>FAD</name>
        <dbReference type="ChEBI" id="CHEBI:57692"/>
    </cofactor>
</comment>
<dbReference type="Pfam" id="PF00175">
    <property type="entry name" value="NAD_binding_1"/>
    <property type="match status" value="1"/>
</dbReference>
<evidence type="ECO:0000313" key="14">
    <source>
        <dbReference type="EMBL" id="GAQ81743.1"/>
    </source>
</evidence>
<comment type="function">
    <text evidence="10">NADPH-dependent reductase which is a central component of the cytosolic iron-sulfur (Fe-S) protein assembly (CIA) machinery. Transfers electrons from NADPH via its FAD and FMN prosthetic groups to the [2Fe-2S] cluster of the anamorsin/DRE2 homolog, another key component of the CIA machinery. In turn, this reduced cluster provides electrons for assembly of cytosolic iron-sulfur cluster proteins.</text>
</comment>
<comment type="subcellular location">
    <subcellularLocation>
        <location evidence="3 10">Cytoplasm</location>
    </subcellularLocation>
</comment>
<feature type="region of interest" description="Disordered" evidence="11">
    <location>
        <begin position="406"/>
        <end position="513"/>
    </location>
</feature>
<dbReference type="InterPro" id="IPR008254">
    <property type="entry name" value="Flavodoxin/NO_synth"/>
</dbReference>
<dbReference type="Gene3D" id="3.40.50.80">
    <property type="entry name" value="Nucleotide-binding domain of ferredoxin-NADP reductase (FNR) module"/>
    <property type="match status" value="1"/>
</dbReference>
<dbReference type="Gene3D" id="2.40.30.10">
    <property type="entry name" value="Translation factors"/>
    <property type="match status" value="1"/>
</dbReference>
<protein>
    <recommendedName>
        <fullName evidence="10">NADPH-dependent diflavin oxidoreductase 1</fullName>
        <ecNumber evidence="10">1.18.1.-</ecNumber>
    </recommendedName>
    <alternativeName>
        <fullName evidence="10">NADPH-dependent FMN and FAD-containing oxidoreductase</fullName>
    </alternativeName>
</protein>
<dbReference type="InterPro" id="IPR017927">
    <property type="entry name" value="FAD-bd_FR_type"/>
</dbReference>
<dbReference type="AlphaFoldDB" id="A0A1Y1HUE0"/>
<reference evidence="14 15" key="1">
    <citation type="journal article" date="2014" name="Nat. Commun.">
        <title>Klebsormidium flaccidum genome reveals primary factors for plant terrestrial adaptation.</title>
        <authorList>
            <person name="Hori K."/>
            <person name="Maruyama F."/>
            <person name="Fujisawa T."/>
            <person name="Togashi T."/>
            <person name="Yamamoto N."/>
            <person name="Seo M."/>
            <person name="Sato S."/>
            <person name="Yamada T."/>
            <person name="Mori H."/>
            <person name="Tajima N."/>
            <person name="Moriyama T."/>
            <person name="Ikeuchi M."/>
            <person name="Watanabe M."/>
            <person name="Wada H."/>
            <person name="Kobayashi K."/>
            <person name="Saito M."/>
            <person name="Masuda T."/>
            <person name="Sasaki-Sekimoto Y."/>
            <person name="Mashiguchi K."/>
            <person name="Awai K."/>
            <person name="Shimojima M."/>
            <person name="Masuda S."/>
            <person name="Iwai M."/>
            <person name="Nobusawa T."/>
            <person name="Narise T."/>
            <person name="Kondo S."/>
            <person name="Saito H."/>
            <person name="Sato R."/>
            <person name="Murakawa M."/>
            <person name="Ihara Y."/>
            <person name="Oshima-Yamada Y."/>
            <person name="Ohtaka K."/>
            <person name="Satoh M."/>
            <person name="Sonobe K."/>
            <person name="Ishii M."/>
            <person name="Ohtani R."/>
            <person name="Kanamori-Sato M."/>
            <person name="Honoki R."/>
            <person name="Miyazaki D."/>
            <person name="Mochizuki H."/>
            <person name="Umetsu J."/>
            <person name="Higashi K."/>
            <person name="Shibata D."/>
            <person name="Kamiya Y."/>
            <person name="Sato N."/>
            <person name="Nakamura Y."/>
            <person name="Tabata S."/>
            <person name="Ida S."/>
            <person name="Kurokawa K."/>
            <person name="Ohta H."/>
        </authorList>
    </citation>
    <scope>NUCLEOTIDE SEQUENCE [LARGE SCALE GENOMIC DNA]</scope>
    <source>
        <strain evidence="14 15">NIES-2285</strain>
    </source>
</reference>
<dbReference type="InterPro" id="IPR039261">
    <property type="entry name" value="FNR_nucleotide-bd"/>
</dbReference>
<dbReference type="InterPro" id="IPR001094">
    <property type="entry name" value="Flavdoxin-like"/>
</dbReference>
<feature type="domain" description="FAD-binding FR-type" evidence="13">
    <location>
        <begin position="331"/>
        <end position="709"/>
    </location>
</feature>
<dbReference type="GO" id="GO:0005634">
    <property type="term" value="C:nucleus"/>
    <property type="evidence" value="ECO:0007669"/>
    <property type="project" value="UniProtKB-ARBA"/>
</dbReference>
<dbReference type="GO" id="GO:0016226">
    <property type="term" value="P:iron-sulfur cluster assembly"/>
    <property type="evidence" value="ECO:0007669"/>
    <property type="project" value="UniProtKB-UniRule"/>
</dbReference>
<dbReference type="Proteomes" id="UP000054558">
    <property type="component" value="Unassembled WGS sequence"/>
</dbReference>
<dbReference type="GO" id="GO:0016651">
    <property type="term" value="F:oxidoreductase activity, acting on NAD(P)H"/>
    <property type="evidence" value="ECO:0007669"/>
    <property type="project" value="UniProtKB-UniRule"/>
</dbReference>
<proteinExistence type="inferred from homology"/>
<dbReference type="InterPro" id="IPR029039">
    <property type="entry name" value="Flavoprotein-like_sf"/>
</dbReference>
<accession>A0A1Y1HUE0</accession>
<dbReference type="SUPFAM" id="SSF52218">
    <property type="entry name" value="Flavoproteins"/>
    <property type="match status" value="1"/>
</dbReference>
<feature type="binding site" evidence="10">
    <location>
        <position position="131"/>
    </location>
    <ligand>
        <name>FMN</name>
        <dbReference type="ChEBI" id="CHEBI:58210"/>
    </ligand>
</feature>
<evidence type="ECO:0000256" key="4">
    <source>
        <dbReference type="ARBA" id="ARBA00022490"/>
    </source>
</evidence>
<evidence type="ECO:0000256" key="1">
    <source>
        <dbReference type="ARBA" id="ARBA00001917"/>
    </source>
</evidence>
<comment type="catalytic activity">
    <reaction evidence="10">
        <text>2 oxidized [2Fe-2S]-[protein] + NADPH = 2 reduced [2Fe-2S]-[protein] + NADP(+) + H(+)</text>
        <dbReference type="Rhea" id="RHEA:67716"/>
        <dbReference type="Rhea" id="RHEA-COMP:17327"/>
        <dbReference type="Rhea" id="RHEA-COMP:17328"/>
        <dbReference type="ChEBI" id="CHEBI:15378"/>
        <dbReference type="ChEBI" id="CHEBI:33737"/>
        <dbReference type="ChEBI" id="CHEBI:33738"/>
        <dbReference type="ChEBI" id="CHEBI:57783"/>
        <dbReference type="ChEBI" id="CHEBI:58349"/>
    </reaction>
</comment>
<feature type="domain" description="Flavodoxin-like" evidence="12">
    <location>
        <begin position="5"/>
        <end position="149"/>
    </location>
</feature>
<gene>
    <name evidence="14" type="ORF">KFL_000890320</name>
</gene>
<evidence type="ECO:0000259" key="12">
    <source>
        <dbReference type="PROSITE" id="PS50902"/>
    </source>
</evidence>
<feature type="binding site" evidence="10">
    <location>
        <begin position="58"/>
        <end position="61"/>
    </location>
    <ligand>
        <name>FMN</name>
        <dbReference type="ChEBI" id="CHEBI:58210"/>
    </ligand>
</feature>
<dbReference type="SUPFAM" id="SSF52343">
    <property type="entry name" value="Ferredoxin reductase-like, C-terminal NADP-linked domain"/>
    <property type="match status" value="1"/>
</dbReference>
<dbReference type="GO" id="GO:0010181">
    <property type="term" value="F:FMN binding"/>
    <property type="evidence" value="ECO:0000318"/>
    <property type="project" value="GO_Central"/>
</dbReference>
<dbReference type="PRINTS" id="PR00369">
    <property type="entry name" value="FLAVODOXIN"/>
</dbReference>
<dbReference type="InterPro" id="IPR003097">
    <property type="entry name" value="CysJ-like_FAD-binding"/>
</dbReference>
<dbReference type="InterPro" id="IPR023173">
    <property type="entry name" value="NADPH_Cyt_P450_Rdtase_alpha"/>
</dbReference>
<feature type="binding site" evidence="10">
    <location>
        <begin position="678"/>
        <end position="681"/>
    </location>
    <ligand>
        <name>FAD</name>
        <dbReference type="ChEBI" id="CHEBI:57692"/>
    </ligand>
</feature>
<evidence type="ECO:0000313" key="15">
    <source>
        <dbReference type="Proteomes" id="UP000054558"/>
    </source>
</evidence>
<dbReference type="GO" id="GO:0005829">
    <property type="term" value="C:cytosol"/>
    <property type="evidence" value="ECO:0000318"/>
    <property type="project" value="GO_Central"/>
</dbReference>
<dbReference type="Gene3D" id="3.40.50.360">
    <property type="match status" value="1"/>
</dbReference>
<evidence type="ECO:0000256" key="9">
    <source>
        <dbReference type="ARBA" id="ARBA00023002"/>
    </source>
</evidence>
<keyword evidence="7 10" id="KW-0274">FAD</keyword>
<keyword evidence="9 10" id="KW-0560">Oxidoreductase</keyword>
<name>A0A1Y1HUE0_KLENI</name>
<feature type="region of interest" description="Disordered" evidence="11">
    <location>
        <begin position="260"/>
        <end position="280"/>
    </location>
</feature>
<comment type="similarity">
    <text evidence="10">Belongs to the NADPH-dependent diflavin oxidoreductase NDOR1 family.</text>
</comment>
<dbReference type="InterPro" id="IPR017938">
    <property type="entry name" value="Riboflavin_synthase-like_b-brl"/>
</dbReference>
<organism evidence="14 15">
    <name type="scientific">Klebsormidium nitens</name>
    <name type="common">Green alga</name>
    <name type="synonym">Ulothrix nitens</name>
    <dbReference type="NCBI Taxonomy" id="105231"/>
    <lineage>
        <taxon>Eukaryota</taxon>
        <taxon>Viridiplantae</taxon>
        <taxon>Streptophyta</taxon>
        <taxon>Klebsormidiophyceae</taxon>
        <taxon>Klebsormidiales</taxon>
        <taxon>Klebsormidiaceae</taxon>
        <taxon>Klebsormidium</taxon>
    </lineage>
</organism>
<evidence type="ECO:0000256" key="5">
    <source>
        <dbReference type="ARBA" id="ARBA00022630"/>
    </source>
</evidence>
<evidence type="ECO:0000256" key="6">
    <source>
        <dbReference type="ARBA" id="ARBA00022643"/>
    </source>
</evidence>
<keyword evidence="15" id="KW-1185">Reference proteome</keyword>
<feature type="region of interest" description="Disordered" evidence="11">
    <location>
        <begin position="188"/>
        <end position="207"/>
    </location>
</feature>
<feature type="binding site" evidence="10">
    <location>
        <begin position="11"/>
        <end position="16"/>
    </location>
    <ligand>
        <name>FMN</name>
        <dbReference type="ChEBI" id="CHEBI:58210"/>
    </ligand>
</feature>
<evidence type="ECO:0000259" key="13">
    <source>
        <dbReference type="PROSITE" id="PS51384"/>
    </source>
</evidence>
<feature type="binding site" evidence="10">
    <location>
        <position position="722"/>
    </location>
    <ligand>
        <name>NADP(+)</name>
        <dbReference type="ChEBI" id="CHEBI:58349"/>
    </ligand>
</feature>
<dbReference type="GO" id="GO:0160246">
    <property type="term" value="F:NADPH-iron-sulfur [2Fe-2S] protein oxidoreductase activity"/>
    <property type="evidence" value="ECO:0007669"/>
    <property type="project" value="InterPro"/>
</dbReference>
<dbReference type="PROSITE" id="PS50902">
    <property type="entry name" value="FLAVODOXIN_LIKE"/>
    <property type="match status" value="1"/>
</dbReference>
<keyword evidence="4 10" id="KW-0963">Cytoplasm</keyword>
<dbReference type="EC" id="1.18.1.-" evidence="10"/>
<evidence type="ECO:0000256" key="8">
    <source>
        <dbReference type="ARBA" id="ARBA00022857"/>
    </source>
</evidence>
<keyword evidence="6 10" id="KW-0288">FMN</keyword>
<dbReference type="EMBL" id="DF237038">
    <property type="protein sequence ID" value="GAQ81743.1"/>
    <property type="molecule type" value="Genomic_DNA"/>
</dbReference>
<evidence type="ECO:0000256" key="11">
    <source>
        <dbReference type="SAM" id="MobiDB-lite"/>
    </source>
</evidence>
<dbReference type="Pfam" id="PF00667">
    <property type="entry name" value="FAD_binding_1"/>
    <property type="match status" value="2"/>
</dbReference>
<feature type="compositionally biased region" description="Polar residues" evidence="11">
    <location>
        <begin position="471"/>
        <end position="499"/>
    </location>
</feature>
<dbReference type="GO" id="GO:0050661">
    <property type="term" value="F:NADP binding"/>
    <property type="evidence" value="ECO:0007669"/>
    <property type="project" value="UniProtKB-UniRule"/>
</dbReference>
<comment type="similarity">
    <text evidence="10">In the C-terminal section; belongs to the flavoprotein pyridine nucleotide cytochrome reductase family.</text>
</comment>
<dbReference type="InterPro" id="IPR001433">
    <property type="entry name" value="OxRdtase_FAD/NAD-bd"/>
</dbReference>
<dbReference type="FunFam" id="3.40.50.360:FF:000015">
    <property type="entry name" value="NADPH-dependent diflavin oxidoreductase 1"/>
    <property type="match status" value="1"/>
</dbReference>
<dbReference type="STRING" id="105231.A0A1Y1HUE0"/>
<comment type="caution">
    <text evidence="10">Lacks conserved residue(s) required for the propagation of feature annotation.</text>
</comment>
<comment type="cofactor">
    <cofactor evidence="1 10">
        <name>FMN</name>
        <dbReference type="ChEBI" id="CHEBI:58210"/>
    </cofactor>
</comment>
<feature type="binding site" evidence="10">
    <location>
        <position position="869"/>
    </location>
    <ligand>
        <name>FAD</name>
        <dbReference type="ChEBI" id="CHEBI:57692"/>
    </ligand>
</feature>
<dbReference type="FunFam" id="3.40.50.80:FF:000032">
    <property type="entry name" value="NADPH-dependent diflavin oxidoreductase 1"/>
    <property type="match status" value="1"/>
</dbReference>
<feature type="binding site" evidence="10">
    <location>
        <begin position="644"/>
        <end position="647"/>
    </location>
    <ligand>
        <name>FAD</name>
        <dbReference type="ChEBI" id="CHEBI:57692"/>
    </ligand>
</feature>
<dbReference type="OMA" id="DIMSIPR"/>
<feature type="binding site" evidence="10">
    <location>
        <begin position="789"/>
        <end position="790"/>
    </location>
    <ligand>
        <name>NADP(+)</name>
        <dbReference type="ChEBI" id="CHEBI:58349"/>
    </ligand>
</feature>
<dbReference type="PANTHER" id="PTHR19384">
    <property type="entry name" value="NITRIC OXIDE SYNTHASE-RELATED"/>
    <property type="match status" value="1"/>
</dbReference>
<keyword evidence="8 10" id="KW-0521">NADP</keyword>
<dbReference type="InterPro" id="IPR028879">
    <property type="entry name" value="NDOR1"/>
</dbReference>
<dbReference type="SUPFAM" id="SSF63380">
    <property type="entry name" value="Riboflavin synthase domain-like"/>
    <property type="match status" value="2"/>
</dbReference>
<feature type="binding site" evidence="10">
    <location>
        <position position="614"/>
    </location>
    <ligand>
        <name>FAD</name>
        <dbReference type="ChEBI" id="CHEBI:57692"/>
    </ligand>
</feature>
<comment type="similarity">
    <text evidence="10">In the N-terminal section; belongs to the flavodoxin family.</text>
</comment>
<dbReference type="GO" id="GO:0016491">
    <property type="term" value="F:oxidoreductase activity"/>
    <property type="evidence" value="ECO:0000318"/>
    <property type="project" value="GO_Central"/>
</dbReference>
<sequence>MAEKLLILYASQTGNAQDVAERIAREASRRRYAPLVLSMDCCDPTLLAHSTTAIFVAATTGQGDPPDNMRAFWRFLLRKSLPPACLQHLRYAVFGLGDSGYQKYNITAKKLDRRLLDLGAQPLVPRGLGDDQHPSGYEAALDPWLANLWSALRHVVPLPPGASEPSESDALVLDPPKFKVTYVSRPARKAGERIPPEPLSEAPSNDAKAGLSLNSQNLGQPRVGLRENGEIENSERDATSIAAVGEAIGGAVRVLGPERDYQPSANGHSTERAADRIGNGNATVATASASGDELEENLHAIAVLDAATSASSGQEVKAGGGAGARLGYSQANPYLATMVANVRLTSPDNEQDVRHIELDLGASGMTYAPGDVINVMPENSPDVVRRFCERCGLDADAEVVIELRESGAVPDAGQTESDGRRIGRNGRQLGTDGREGELDGQQMGLEDQRHGSGGQRNGADGERNGADGQRNGPSSQQNVQHTNGDAQQSVSDNSLNYSYANIGPNPHADLKPNPVELGVDRGGVEGVEEVQKAAGAANGFDRNGMDRDGGNGFGPVRIGALVRAALDVASASPRRYFFEVLAHFATAEHEIERLQYFATAEGRDDLYRYNQRERRTVVEVMDDFPSANLPLEWILQVVPRLKARAFSISSSLLAHPRQAHVTVAVVRFQTPYKRTRVGLCSHWLASLEPHPSQPVRLPVWVSKGFLKLPPPNVPMVMVGPGTGCAPFRSFLEERTELERNGTPGAPCMFFFGCRREKGDFLYKDQWLSYARGEGVLSEARGGGLSVAFSRDQMLKVYVTHKIKDQGRKVWQLLQAGASIFVAGSANKMPADVATALEIVAQREGQMTQQKAAAWLKDLEKNRRYHVEAWS</sequence>
<dbReference type="PANTHER" id="PTHR19384:SF10">
    <property type="entry name" value="NADPH-DEPENDENT DIFLAVIN OXIDOREDUCTASE 1"/>
    <property type="match status" value="1"/>
</dbReference>